<feature type="transmembrane region" description="Helical" evidence="1">
    <location>
        <begin position="389"/>
        <end position="406"/>
    </location>
</feature>
<keyword evidence="4" id="KW-1185">Reference proteome</keyword>
<sequence>MTTDFSTPQRQNFRGILVIFLMDLAKRIKQNIYAFLPLLSSNIRENYWQFIVIGLVLLLILQLLYSYKSYLNFKFHIENDRFFLRHGVFKFTDVDIAFDRIQNININQNLIQQMLNVVGFEIETAGQGKAEITIKALSREDAVELKRILLKHKADQVKGDEKTKSASSQSVKPETLFHLNLKRLLKVGISSNYLKGLGLVFAFFATLYQYIEDILSNFYDVDVDETYLNQIPETVGYVAGFIIFIITAAFLVTIATSVIKYFELKITKSNNEFEVDYGLFKRVNQVIKKNKTQVFEIEQNPIKDFFGIKNIFISQASSEELNKKKKIGIVGVTDDEIKIMFQSLFNLPFDQNFVVVKSSKRLMIRLMLRYSILSIGIGLGLFFWQNLVVSIIVFSILTAIFSYVAFKTVKKSHVGVNESLMKINSGSIHTNMKYIGTHKIQSLALKRNWFQQHNQHADLIIYTASGSERVSYLKYNEALKMINYLNYKVESSQLSWI</sequence>
<accession>A0A4U5TNR4</accession>
<gene>
    <name evidence="3" type="ORF">FCN74_11380</name>
</gene>
<dbReference type="OrthoDB" id="1049931at2"/>
<keyword evidence="1" id="KW-1133">Transmembrane helix</keyword>
<feature type="transmembrane region" description="Helical" evidence="1">
    <location>
        <begin position="192"/>
        <end position="211"/>
    </location>
</feature>
<feature type="domain" description="YdbS-like PH" evidence="2">
    <location>
        <begin position="264"/>
        <end position="319"/>
    </location>
</feature>
<keyword evidence="1" id="KW-0472">Membrane</keyword>
<evidence type="ECO:0000313" key="3">
    <source>
        <dbReference type="EMBL" id="TKS55546.1"/>
    </source>
</evidence>
<dbReference type="PANTHER" id="PTHR34473">
    <property type="entry name" value="UPF0699 TRANSMEMBRANE PROTEIN YDBS"/>
    <property type="match status" value="1"/>
</dbReference>
<feature type="domain" description="YdbS-like PH" evidence="2">
    <location>
        <begin position="422"/>
        <end position="484"/>
    </location>
</feature>
<dbReference type="AlphaFoldDB" id="A0A4U5TNR4"/>
<dbReference type="InterPro" id="IPR005182">
    <property type="entry name" value="YdbS-like_PH"/>
</dbReference>
<evidence type="ECO:0000259" key="2">
    <source>
        <dbReference type="Pfam" id="PF03703"/>
    </source>
</evidence>
<reference evidence="3 4" key="1">
    <citation type="submission" date="2019-04" db="EMBL/GenBank/DDBJ databases">
        <title>Psychroflexus halotolerans sp. nov., isolated from a marine solar saltern.</title>
        <authorList>
            <person name="Feng X."/>
        </authorList>
    </citation>
    <scope>NUCLEOTIDE SEQUENCE [LARGE SCALE GENOMIC DNA]</scope>
    <source>
        <strain evidence="3 4">WDS2C27</strain>
    </source>
</reference>
<name>A0A4U5TNR4_9FLAO</name>
<dbReference type="PANTHER" id="PTHR34473:SF2">
    <property type="entry name" value="UPF0699 TRANSMEMBRANE PROTEIN YDBT"/>
    <property type="match status" value="1"/>
</dbReference>
<dbReference type="EMBL" id="SWMU01000005">
    <property type="protein sequence ID" value="TKS55546.1"/>
    <property type="molecule type" value="Genomic_DNA"/>
</dbReference>
<dbReference type="PIRSF" id="PIRSF026631">
    <property type="entry name" value="UCP026631"/>
    <property type="match status" value="1"/>
</dbReference>
<feature type="transmembrane region" description="Helical" evidence="1">
    <location>
        <begin position="366"/>
        <end position="383"/>
    </location>
</feature>
<dbReference type="Proteomes" id="UP000306552">
    <property type="component" value="Unassembled WGS sequence"/>
</dbReference>
<feature type="domain" description="YdbS-like PH" evidence="2">
    <location>
        <begin position="70"/>
        <end position="148"/>
    </location>
</feature>
<keyword evidence="1" id="KW-0812">Transmembrane</keyword>
<dbReference type="InterPro" id="IPR014529">
    <property type="entry name" value="UCP026631"/>
</dbReference>
<comment type="caution">
    <text evidence="3">The sequence shown here is derived from an EMBL/GenBank/DDBJ whole genome shotgun (WGS) entry which is preliminary data.</text>
</comment>
<dbReference type="RefSeq" id="WP_138932731.1">
    <property type="nucleotide sequence ID" value="NZ_SWMU01000005.1"/>
</dbReference>
<dbReference type="Pfam" id="PF03703">
    <property type="entry name" value="bPH_2"/>
    <property type="match status" value="3"/>
</dbReference>
<evidence type="ECO:0000313" key="4">
    <source>
        <dbReference type="Proteomes" id="UP000306552"/>
    </source>
</evidence>
<feature type="transmembrane region" description="Helical" evidence="1">
    <location>
        <begin position="237"/>
        <end position="259"/>
    </location>
</feature>
<feature type="transmembrane region" description="Helical" evidence="1">
    <location>
        <begin position="47"/>
        <end position="67"/>
    </location>
</feature>
<proteinExistence type="predicted"/>
<organism evidence="3 4">
    <name type="scientific">Mesohalobacter halotolerans</name>
    <dbReference type="NCBI Taxonomy" id="1883405"/>
    <lineage>
        <taxon>Bacteria</taxon>
        <taxon>Pseudomonadati</taxon>
        <taxon>Bacteroidota</taxon>
        <taxon>Flavobacteriia</taxon>
        <taxon>Flavobacteriales</taxon>
        <taxon>Flavobacteriaceae</taxon>
        <taxon>Mesohalobacter</taxon>
    </lineage>
</organism>
<evidence type="ECO:0000256" key="1">
    <source>
        <dbReference type="SAM" id="Phobius"/>
    </source>
</evidence>
<protein>
    <recommendedName>
        <fullName evidence="2">YdbS-like PH domain-containing protein</fullName>
    </recommendedName>
</protein>